<evidence type="ECO:0000313" key="2">
    <source>
        <dbReference type="EMBL" id="MFD1000032.1"/>
    </source>
</evidence>
<feature type="transmembrane region" description="Helical" evidence="1">
    <location>
        <begin position="158"/>
        <end position="179"/>
    </location>
</feature>
<feature type="transmembrane region" description="Helical" evidence="1">
    <location>
        <begin position="20"/>
        <end position="37"/>
    </location>
</feature>
<dbReference type="RefSeq" id="WP_377579283.1">
    <property type="nucleotide sequence ID" value="NZ_JBHTKA010000003.1"/>
</dbReference>
<sequence length="192" mass="21947">MENDLVDNLISGLISRADRLSLLYLSAAALALLVARLKFQDENGRFEYKGVSFKITQYWIVAIAFTIVHIYFAYLFVNACDKFEPFEDSVKRKAFAMLTYSDAPFIFQDMSLVKPTGIENAYTLDFMSPAVILLLGILTLIVLTIIKIKNVNWQQKIFYWLIAYVIMVANFYTGGWWMIELSKSLAIKGGHI</sequence>
<evidence type="ECO:0000256" key="1">
    <source>
        <dbReference type="SAM" id="Phobius"/>
    </source>
</evidence>
<dbReference type="Proteomes" id="UP001597112">
    <property type="component" value="Unassembled WGS sequence"/>
</dbReference>
<evidence type="ECO:0000313" key="3">
    <source>
        <dbReference type="Proteomes" id="UP001597112"/>
    </source>
</evidence>
<organism evidence="2 3">
    <name type="scientific">Ohtaekwangia kribbensis</name>
    <dbReference type="NCBI Taxonomy" id="688913"/>
    <lineage>
        <taxon>Bacteria</taxon>
        <taxon>Pseudomonadati</taxon>
        <taxon>Bacteroidota</taxon>
        <taxon>Cytophagia</taxon>
        <taxon>Cytophagales</taxon>
        <taxon>Fulvivirgaceae</taxon>
        <taxon>Ohtaekwangia</taxon>
    </lineage>
</organism>
<keyword evidence="1" id="KW-0472">Membrane</keyword>
<keyword evidence="1" id="KW-0812">Transmembrane</keyword>
<protein>
    <recommendedName>
        <fullName evidence="4">DUF5658 domain-containing protein</fullName>
    </recommendedName>
</protein>
<gene>
    <name evidence="2" type="ORF">ACFQ21_11985</name>
</gene>
<feature type="transmembrane region" description="Helical" evidence="1">
    <location>
        <begin position="58"/>
        <end position="77"/>
    </location>
</feature>
<keyword evidence="3" id="KW-1185">Reference proteome</keyword>
<evidence type="ECO:0008006" key="4">
    <source>
        <dbReference type="Google" id="ProtNLM"/>
    </source>
</evidence>
<reference evidence="3" key="1">
    <citation type="journal article" date="2019" name="Int. J. Syst. Evol. Microbiol.">
        <title>The Global Catalogue of Microorganisms (GCM) 10K type strain sequencing project: providing services to taxonomists for standard genome sequencing and annotation.</title>
        <authorList>
            <consortium name="The Broad Institute Genomics Platform"/>
            <consortium name="The Broad Institute Genome Sequencing Center for Infectious Disease"/>
            <person name="Wu L."/>
            <person name="Ma J."/>
        </authorList>
    </citation>
    <scope>NUCLEOTIDE SEQUENCE [LARGE SCALE GENOMIC DNA]</scope>
    <source>
        <strain evidence="3">CCUG 58938</strain>
    </source>
</reference>
<feature type="transmembrane region" description="Helical" evidence="1">
    <location>
        <begin position="126"/>
        <end position="146"/>
    </location>
</feature>
<dbReference type="EMBL" id="JBHTKA010000003">
    <property type="protein sequence ID" value="MFD1000032.1"/>
    <property type="molecule type" value="Genomic_DNA"/>
</dbReference>
<comment type="caution">
    <text evidence="2">The sequence shown here is derived from an EMBL/GenBank/DDBJ whole genome shotgun (WGS) entry which is preliminary data.</text>
</comment>
<keyword evidence="1" id="KW-1133">Transmembrane helix</keyword>
<accession>A0ABW3K4X2</accession>
<proteinExistence type="predicted"/>
<name>A0ABW3K4X2_9BACT</name>